<evidence type="ECO:0000256" key="1">
    <source>
        <dbReference type="SAM" id="MobiDB-lite"/>
    </source>
</evidence>
<gene>
    <name evidence="2" type="ORF">PODLI_1B030496</name>
</gene>
<keyword evidence="3" id="KW-1185">Reference proteome</keyword>
<evidence type="ECO:0000313" key="3">
    <source>
        <dbReference type="Proteomes" id="UP001178461"/>
    </source>
</evidence>
<feature type="region of interest" description="Disordered" evidence="1">
    <location>
        <begin position="131"/>
        <end position="161"/>
    </location>
</feature>
<sequence>MVQRTTVCSEKLHKQVSLFWALFSKSNVLRLLQHPLFSRLLLLRNGLRFLTAIVTSLERRRVVVGGGYPRGLGWTAAGFRKGLCKSGALKGAGAYRSPLSPFLLRQRAALWARSPRHVRRLRGRIAGEEGELVGREEAGSAGRPASGMHPSPRDPQGPLGW</sequence>
<evidence type="ECO:0000313" key="2">
    <source>
        <dbReference type="EMBL" id="CAI5792307.1"/>
    </source>
</evidence>
<organism evidence="2 3">
    <name type="scientific">Podarcis lilfordi</name>
    <name type="common">Lilford's wall lizard</name>
    <dbReference type="NCBI Taxonomy" id="74358"/>
    <lineage>
        <taxon>Eukaryota</taxon>
        <taxon>Metazoa</taxon>
        <taxon>Chordata</taxon>
        <taxon>Craniata</taxon>
        <taxon>Vertebrata</taxon>
        <taxon>Euteleostomi</taxon>
        <taxon>Lepidosauria</taxon>
        <taxon>Squamata</taxon>
        <taxon>Bifurcata</taxon>
        <taxon>Unidentata</taxon>
        <taxon>Episquamata</taxon>
        <taxon>Laterata</taxon>
        <taxon>Lacertibaenia</taxon>
        <taxon>Lacertidae</taxon>
        <taxon>Podarcis</taxon>
    </lineage>
</organism>
<dbReference type="AlphaFoldDB" id="A0AA35PPM1"/>
<proteinExistence type="predicted"/>
<dbReference type="EMBL" id="OX395139">
    <property type="protein sequence ID" value="CAI5792307.1"/>
    <property type="molecule type" value="Genomic_DNA"/>
</dbReference>
<accession>A0AA35PPM1</accession>
<dbReference type="Proteomes" id="UP001178461">
    <property type="component" value="Chromosome 14"/>
</dbReference>
<protein>
    <submittedName>
        <fullName evidence="2">Uncharacterized protein</fullName>
    </submittedName>
</protein>
<name>A0AA35PPM1_9SAUR</name>
<reference evidence="2" key="1">
    <citation type="submission" date="2022-12" db="EMBL/GenBank/DDBJ databases">
        <authorList>
            <person name="Alioto T."/>
            <person name="Alioto T."/>
            <person name="Gomez Garrido J."/>
        </authorList>
    </citation>
    <scope>NUCLEOTIDE SEQUENCE</scope>
</reference>